<dbReference type="EMBL" id="CAJQZP010001697">
    <property type="protein sequence ID" value="CAG5059130.1"/>
    <property type="molecule type" value="Genomic_DNA"/>
</dbReference>
<dbReference type="Proteomes" id="UP000691718">
    <property type="component" value="Unassembled WGS sequence"/>
</dbReference>
<keyword evidence="2" id="KW-1185">Reference proteome</keyword>
<dbReference type="OrthoDB" id="1470350at2759"/>
<protein>
    <submittedName>
        <fullName evidence="1">(apollo) hypothetical protein</fullName>
    </submittedName>
</protein>
<proteinExistence type="predicted"/>
<evidence type="ECO:0000313" key="1">
    <source>
        <dbReference type="EMBL" id="CAG5059130.1"/>
    </source>
</evidence>
<reference evidence="1" key="1">
    <citation type="submission" date="2021-04" db="EMBL/GenBank/DDBJ databases">
        <authorList>
            <person name="Tunstrom K."/>
        </authorList>
    </citation>
    <scope>NUCLEOTIDE SEQUENCE</scope>
</reference>
<comment type="caution">
    <text evidence="1">The sequence shown here is derived from an EMBL/GenBank/DDBJ whole genome shotgun (WGS) entry which is preliminary data.</text>
</comment>
<dbReference type="AlphaFoldDB" id="A0A8S3YA16"/>
<evidence type="ECO:0000313" key="2">
    <source>
        <dbReference type="Proteomes" id="UP000691718"/>
    </source>
</evidence>
<organism evidence="1 2">
    <name type="scientific">Parnassius apollo</name>
    <name type="common">Apollo butterfly</name>
    <name type="synonym">Papilio apollo</name>
    <dbReference type="NCBI Taxonomy" id="110799"/>
    <lineage>
        <taxon>Eukaryota</taxon>
        <taxon>Metazoa</taxon>
        <taxon>Ecdysozoa</taxon>
        <taxon>Arthropoda</taxon>
        <taxon>Hexapoda</taxon>
        <taxon>Insecta</taxon>
        <taxon>Pterygota</taxon>
        <taxon>Neoptera</taxon>
        <taxon>Endopterygota</taxon>
        <taxon>Lepidoptera</taxon>
        <taxon>Glossata</taxon>
        <taxon>Ditrysia</taxon>
        <taxon>Papilionoidea</taxon>
        <taxon>Papilionidae</taxon>
        <taxon>Parnassiinae</taxon>
        <taxon>Parnassini</taxon>
        <taxon>Parnassius</taxon>
        <taxon>Parnassius</taxon>
    </lineage>
</organism>
<sequence>MSLLIKDTDKEFVLRVRKLVTNTKNNSEVINSDIAINTKEVDETHSTVVESEKLVGGYTTDAIVHCAFGFKSSVMDNPKDPFVVALQAFYEMTLYNIYEK</sequence>
<gene>
    <name evidence="1" type="ORF">PAPOLLO_LOCUS27886</name>
</gene>
<name>A0A8S3YA16_PARAO</name>
<accession>A0A8S3YA16</accession>